<dbReference type="GO" id="GO:0005634">
    <property type="term" value="C:nucleus"/>
    <property type="evidence" value="ECO:0007669"/>
    <property type="project" value="UniProtKB-SubCell"/>
</dbReference>
<evidence type="ECO:0000256" key="2">
    <source>
        <dbReference type="ARBA" id="ARBA00004123"/>
    </source>
</evidence>
<evidence type="ECO:0000259" key="15">
    <source>
        <dbReference type="Pfam" id="PF00125"/>
    </source>
</evidence>
<dbReference type="GO" id="GO:0000786">
    <property type="term" value="C:nucleosome"/>
    <property type="evidence" value="ECO:0007669"/>
    <property type="project" value="UniProtKB-KW"/>
</dbReference>
<dbReference type="PANTHER" id="PTHR23430">
    <property type="entry name" value="HISTONE H2A"/>
    <property type="match status" value="1"/>
</dbReference>
<evidence type="ECO:0000256" key="3">
    <source>
        <dbReference type="ARBA" id="ARBA00004286"/>
    </source>
</evidence>
<evidence type="ECO:0000256" key="6">
    <source>
        <dbReference type="ARBA" id="ARBA00022499"/>
    </source>
</evidence>
<gene>
    <name evidence="16" type="ORF">CRENBAI_008470</name>
</gene>
<evidence type="ECO:0000256" key="10">
    <source>
        <dbReference type="ARBA" id="ARBA00023125"/>
    </source>
</evidence>
<evidence type="ECO:0000256" key="9">
    <source>
        <dbReference type="ARBA" id="ARBA00022990"/>
    </source>
</evidence>
<keyword evidence="6" id="KW-1017">Isopeptide bond</keyword>
<dbReference type="FunFam" id="1.10.20.10:FF:000103">
    <property type="entry name" value="Histone H2A type 1"/>
    <property type="match status" value="1"/>
</dbReference>
<dbReference type="InterPro" id="IPR007125">
    <property type="entry name" value="H2A/H2B/H3"/>
</dbReference>
<evidence type="ECO:0000256" key="8">
    <source>
        <dbReference type="ARBA" id="ARBA00022843"/>
    </source>
</evidence>
<dbReference type="GO" id="GO:0046982">
    <property type="term" value="F:protein heterodimerization activity"/>
    <property type="evidence" value="ECO:0007669"/>
    <property type="project" value="InterPro"/>
</dbReference>
<dbReference type="InterPro" id="IPR032458">
    <property type="entry name" value="Histone_H2A_CS"/>
</dbReference>
<dbReference type="Gene3D" id="1.10.20.10">
    <property type="entry name" value="Histone, subunit A"/>
    <property type="match status" value="1"/>
</dbReference>
<dbReference type="CDD" id="cd00074">
    <property type="entry name" value="HFD_H2A"/>
    <property type="match status" value="1"/>
</dbReference>
<dbReference type="SUPFAM" id="SSF47113">
    <property type="entry name" value="Histone-fold"/>
    <property type="match status" value="1"/>
</dbReference>
<keyword evidence="8" id="KW-0832">Ubl conjugation</keyword>
<organism evidence="16 17">
    <name type="scientific">Crenichthys baileyi</name>
    <name type="common">White River springfish</name>
    <dbReference type="NCBI Taxonomy" id="28760"/>
    <lineage>
        <taxon>Eukaryota</taxon>
        <taxon>Metazoa</taxon>
        <taxon>Chordata</taxon>
        <taxon>Craniata</taxon>
        <taxon>Vertebrata</taxon>
        <taxon>Euteleostomi</taxon>
        <taxon>Actinopterygii</taxon>
        <taxon>Neopterygii</taxon>
        <taxon>Teleostei</taxon>
        <taxon>Neoteleostei</taxon>
        <taxon>Acanthomorphata</taxon>
        <taxon>Ovalentaria</taxon>
        <taxon>Atherinomorphae</taxon>
        <taxon>Cyprinodontiformes</taxon>
        <taxon>Goodeidae</taxon>
        <taxon>Crenichthys</taxon>
    </lineage>
</organism>
<evidence type="ECO:0000256" key="11">
    <source>
        <dbReference type="ARBA" id="ARBA00023242"/>
    </source>
</evidence>
<evidence type="ECO:0000256" key="5">
    <source>
        <dbReference type="ARBA" id="ARBA00022454"/>
    </source>
</evidence>
<feature type="region of interest" description="Disordered" evidence="14">
    <location>
        <begin position="69"/>
        <end position="147"/>
    </location>
</feature>
<keyword evidence="7" id="KW-0597">Phosphoprotein</keyword>
<dbReference type="GO" id="GO:0030527">
    <property type="term" value="F:structural constituent of chromatin"/>
    <property type="evidence" value="ECO:0007669"/>
    <property type="project" value="InterPro"/>
</dbReference>
<evidence type="ECO:0000256" key="4">
    <source>
        <dbReference type="ARBA" id="ARBA00010691"/>
    </source>
</evidence>
<dbReference type="AlphaFoldDB" id="A0AAV9SC72"/>
<comment type="subunit">
    <text evidence="13">The nucleosome is a histone octamer containing two molecules each of H2A, H2B, H3 and H4 assembled in one H3-H4 heterotetramer and two H2A-H2B heterodimers. The octamer wraps approximately 147 bp of DNA.</text>
</comment>
<dbReference type="GO" id="GO:0003677">
    <property type="term" value="F:DNA binding"/>
    <property type="evidence" value="ECO:0007669"/>
    <property type="project" value="UniProtKB-KW"/>
</dbReference>
<keyword evidence="17" id="KW-1185">Reference proteome</keyword>
<sequence length="157" mass="16878">MSGRGKTGGKARAKAKTRSSRAGLQFPVGRVHRLLRKGNYGERVGAGAPVYLAAVLEYLTAEILELAGNAAPRQQEDPHHSPPPAAGCPQRRGAQQAAGRSHHRSGRRAAQHPGGAAAQEDREGRQGQVELPDPRFNQTHNGSFKSHPLFFKSSDCF</sequence>
<feature type="compositionally biased region" description="Basic residues" evidence="14">
    <location>
        <begin position="7"/>
        <end position="19"/>
    </location>
</feature>
<dbReference type="SMART" id="SM00414">
    <property type="entry name" value="H2A"/>
    <property type="match status" value="1"/>
</dbReference>
<comment type="function">
    <text evidence="1">Core component of nucleosome. Nucleosomes wrap and compact DNA into chromatin, limiting DNA accessibility to the cellular machineries which require DNA as a template. Histones thereby play a central role in transcription regulation, DNA repair, DNA replication and chromosomal stability. DNA accessibility is regulated via a complex set of post-translational modifications of histones, also called histone code, and nucleosome remodeling.</text>
</comment>
<reference evidence="16 17" key="1">
    <citation type="submission" date="2021-06" db="EMBL/GenBank/DDBJ databases">
        <authorList>
            <person name="Palmer J.M."/>
        </authorList>
    </citation>
    <scope>NUCLEOTIDE SEQUENCE [LARGE SCALE GENOMIC DNA]</scope>
    <source>
        <strain evidence="16 17">MEX-2019</strain>
        <tissue evidence="16">Muscle</tissue>
    </source>
</reference>
<keyword evidence="10 13" id="KW-0238">DNA-binding</keyword>
<accession>A0AAV9SC72</accession>
<protein>
    <recommendedName>
        <fullName evidence="13">Histone H2A</fullName>
    </recommendedName>
</protein>
<evidence type="ECO:0000256" key="1">
    <source>
        <dbReference type="ARBA" id="ARBA00002001"/>
    </source>
</evidence>
<feature type="domain" description="Core Histone H2A/H2B/H3" evidence="15">
    <location>
        <begin position="10"/>
        <end position="71"/>
    </location>
</feature>
<keyword evidence="5 13" id="KW-0158">Chromosome</keyword>
<comment type="similarity">
    <text evidence="4 13">Belongs to the histone H2A family.</text>
</comment>
<evidence type="ECO:0000256" key="12">
    <source>
        <dbReference type="ARBA" id="ARBA00023269"/>
    </source>
</evidence>
<dbReference type="InterPro" id="IPR009072">
    <property type="entry name" value="Histone-fold"/>
</dbReference>
<dbReference type="PRINTS" id="PR00620">
    <property type="entry name" value="HISTONEH2A"/>
</dbReference>
<dbReference type="Pfam" id="PF00125">
    <property type="entry name" value="Histone"/>
    <property type="match status" value="1"/>
</dbReference>
<proteinExistence type="inferred from homology"/>
<dbReference type="PROSITE" id="PS00046">
    <property type="entry name" value="HISTONE_H2A"/>
    <property type="match status" value="1"/>
</dbReference>
<keyword evidence="9" id="KW-0007">Acetylation</keyword>
<evidence type="ECO:0000256" key="7">
    <source>
        <dbReference type="ARBA" id="ARBA00022553"/>
    </source>
</evidence>
<feature type="region of interest" description="Disordered" evidence="14">
    <location>
        <begin position="1"/>
        <end position="26"/>
    </location>
</feature>
<evidence type="ECO:0000313" key="16">
    <source>
        <dbReference type="EMBL" id="KAK5618900.1"/>
    </source>
</evidence>
<dbReference type="InterPro" id="IPR002119">
    <property type="entry name" value="Histone_H2A"/>
</dbReference>
<keyword evidence="12 13" id="KW-0544">Nucleosome core</keyword>
<evidence type="ECO:0000313" key="17">
    <source>
        <dbReference type="Proteomes" id="UP001311232"/>
    </source>
</evidence>
<evidence type="ECO:0000256" key="14">
    <source>
        <dbReference type="SAM" id="MobiDB-lite"/>
    </source>
</evidence>
<dbReference type="EMBL" id="JAHHUM010000595">
    <property type="protein sequence ID" value="KAK5618900.1"/>
    <property type="molecule type" value="Genomic_DNA"/>
</dbReference>
<name>A0AAV9SC72_9TELE</name>
<feature type="compositionally biased region" description="Basic residues" evidence="14">
    <location>
        <begin position="100"/>
        <end position="110"/>
    </location>
</feature>
<dbReference type="Proteomes" id="UP001311232">
    <property type="component" value="Unassembled WGS sequence"/>
</dbReference>
<comment type="caution">
    <text evidence="16">The sequence shown here is derived from an EMBL/GenBank/DDBJ whole genome shotgun (WGS) entry which is preliminary data.</text>
</comment>
<evidence type="ECO:0000256" key="13">
    <source>
        <dbReference type="RuleBase" id="RU003767"/>
    </source>
</evidence>
<keyword evidence="11 13" id="KW-0539">Nucleus</keyword>
<comment type="subcellular location">
    <subcellularLocation>
        <location evidence="3">Chromosome</location>
    </subcellularLocation>
    <subcellularLocation>
        <location evidence="2 13">Nucleus</location>
    </subcellularLocation>
</comment>